<keyword evidence="3" id="KW-0106">Calcium</keyword>
<dbReference type="EMBL" id="JAVRRL010000001">
    <property type="protein sequence ID" value="KAK5118930.1"/>
    <property type="molecule type" value="Genomic_DNA"/>
</dbReference>
<feature type="region of interest" description="Disordered" evidence="4">
    <location>
        <begin position="1"/>
        <end position="33"/>
    </location>
</feature>
<dbReference type="PANTHER" id="PTHR23048:SF59">
    <property type="entry name" value="EF-HAND SUPERFAMILY PROTEIN"/>
    <property type="match status" value="1"/>
</dbReference>
<evidence type="ECO:0000313" key="6">
    <source>
        <dbReference type="Proteomes" id="UP001310890"/>
    </source>
</evidence>
<dbReference type="PANTHER" id="PTHR23048">
    <property type="entry name" value="MYOSIN LIGHT CHAIN 1, 3"/>
    <property type="match status" value="1"/>
</dbReference>
<comment type="caution">
    <text evidence="5">The sequence shown here is derived from an EMBL/GenBank/DDBJ whole genome shotgun (WGS) entry which is preliminary data.</text>
</comment>
<evidence type="ECO:0000256" key="2">
    <source>
        <dbReference type="ARBA" id="ARBA00022737"/>
    </source>
</evidence>
<dbReference type="SUPFAM" id="SSF47473">
    <property type="entry name" value="EF-hand"/>
    <property type="match status" value="1"/>
</dbReference>
<proteinExistence type="predicted"/>
<sequence length="189" mass="21073">MPPKRKAPTSKPTTPSAPPKARRSKLAKENNITSEEEAEIHEAFSLFSTTSDTQTNTIASSEIRRCLIALNAPPKNQAEMNEILDTIDPENTGEVTWEHFLAIAALKLKARHDDPAARSEEVERAYLLFTRGEERMIEMVDLRRVARELREEVPENVLRDMVREATGGGLGVVGREEFEGVMGRAGVFS</sequence>
<dbReference type="InterPro" id="IPR050230">
    <property type="entry name" value="CALM/Myosin/TropC-like"/>
</dbReference>
<name>A0AAN7YK20_9PEZI</name>
<evidence type="ECO:0000256" key="4">
    <source>
        <dbReference type="SAM" id="MobiDB-lite"/>
    </source>
</evidence>
<accession>A0AAN7YK20</accession>
<dbReference type="InterPro" id="IPR011992">
    <property type="entry name" value="EF-hand-dom_pair"/>
</dbReference>
<reference evidence="5" key="1">
    <citation type="submission" date="2023-08" db="EMBL/GenBank/DDBJ databases">
        <title>Black Yeasts Isolated from many extreme environments.</title>
        <authorList>
            <person name="Coleine C."/>
            <person name="Stajich J.E."/>
            <person name="Selbmann L."/>
        </authorList>
    </citation>
    <scope>NUCLEOTIDE SEQUENCE</scope>
    <source>
        <strain evidence="5">CCFEE 5401</strain>
    </source>
</reference>
<dbReference type="Gene3D" id="1.10.238.10">
    <property type="entry name" value="EF-hand"/>
    <property type="match status" value="1"/>
</dbReference>
<gene>
    <name evidence="5" type="ORF">LTR62_000141</name>
</gene>
<dbReference type="Proteomes" id="UP001310890">
    <property type="component" value="Unassembled WGS sequence"/>
</dbReference>
<keyword evidence="2" id="KW-0677">Repeat</keyword>
<dbReference type="GO" id="GO:0016460">
    <property type="term" value="C:myosin II complex"/>
    <property type="evidence" value="ECO:0007669"/>
    <property type="project" value="TreeGrafter"/>
</dbReference>
<evidence type="ECO:0000313" key="5">
    <source>
        <dbReference type="EMBL" id="KAK5118930.1"/>
    </source>
</evidence>
<organism evidence="5 6">
    <name type="scientific">Meristemomyces frigidus</name>
    <dbReference type="NCBI Taxonomy" id="1508187"/>
    <lineage>
        <taxon>Eukaryota</taxon>
        <taxon>Fungi</taxon>
        <taxon>Dikarya</taxon>
        <taxon>Ascomycota</taxon>
        <taxon>Pezizomycotina</taxon>
        <taxon>Dothideomycetes</taxon>
        <taxon>Dothideomycetidae</taxon>
        <taxon>Mycosphaerellales</taxon>
        <taxon>Teratosphaeriaceae</taxon>
        <taxon>Meristemomyces</taxon>
    </lineage>
</organism>
<protein>
    <recommendedName>
        <fullName evidence="1">Calmodulin</fullName>
    </recommendedName>
</protein>
<evidence type="ECO:0000256" key="3">
    <source>
        <dbReference type="ARBA" id="ARBA00022837"/>
    </source>
</evidence>
<dbReference type="AlphaFoldDB" id="A0AAN7YK20"/>
<evidence type="ECO:0000256" key="1">
    <source>
        <dbReference type="ARBA" id="ARBA00020786"/>
    </source>
</evidence>
<dbReference type="FunFam" id="1.10.238.10:FF:000178">
    <property type="entry name" value="Calmodulin-2 A"/>
    <property type="match status" value="1"/>
</dbReference>